<sequence length="71" mass="8121">MHTGKVLKKLGPEGYFLSVFHFCVAWQGAWWWHMYGGVSPVRLSIHTCYNHLPRDLQGDEEGVDTDDKGDT</sequence>
<dbReference type="WBParaSite" id="nRc.2.0.1.t26845-RA">
    <property type="protein sequence ID" value="nRc.2.0.1.t26845-RA"/>
    <property type="gene ID" value="nRc.2.0.1.g26845"/>
</dbReference>
<reference evidence="2" key="1">
    <citation type="submission" date="2022-11" db="UniProtKB">
        <authorList>
            <consortium name="WormBaseParasite"/>
        </authorList>
    </citation>
    <scope>IDENTIFICATION</scope>
</reference>
<dbReference type="AlphaFoldDB" id="A0A915JKZ8"/>
<organism evidence="1 2">
    <name type="scientific">Romanomermis culicivorax</name>
    <name type="common">Nematode worm</name>
    <dbReference type="NCBI Taxonomy" id="13658"/>
    <lineage>
        <taxon>Eukaryota</taxon>
        <taxon>Metazoa</taxon>
        <taxon>Ecdysozoa</taxon>
        <taxon>Nematoda</taxon>
        <taxon>Enoplea</taxon>
        <taxon>Dorylaimia</taxon>
        <taxon>Mermithida</taxon>
        <taxon>Mermithoidea</taxon>
        <taxon>Mermithidae</taxon>
        <taxon>Romanomermis</taxon>
    </lineage>
</organism>
<protein>
    <submittedName>
        <fullName evidence="2">Uncharacterized protein</fullName>
    </submittedName>
</protein>
<evidence type="ECO:0000313" key="1">
    <source>
        <dbReference type="Proteomes" id="UP000887565"/>
    </source>
</evidence>
<dbReference type="Proteomes" id="UP000887565">
    <property type="component" value="Unplaced"/>
</dbReference>
<name>A0A915JKZ8_ROMCU</name>
<accession>A0A915JKZ8</accession>
<proteinExistence type="predicted"/>
<evidence type="ECO:0000313" key="2">
    <source>
        <dbReference type="WBParaSite" id="nRc.2.0.1.t26845-RA"/>
    </source>
</evidence>
<keyword evidence="1" id="KW-1185">Reference proteome</keyword>